<keyword evidence="3" id="KW-1185">Reference proteome</keyword>
<name>A0A6J8A1A2_MYTCO</name>
<reference evidence="2 3" key="1">
    <citation type="submission" date="2020-06" db="EMBL/GenBank/DDBJ databases">
        <authorList>
            <person name="Li R."/>
            <person name="Bekaert M."/>
        </authorList>
    </citation>
    <scope>NUCLEOTIDE SEQUENCE [LARGE SCALE GENOMIC DNA]</scope>
    <source>
        <strain evidence="3">wild</strain>
    </source>
</reference>
<dbReference type="OrthoDB" id="10592885at2759"/>
<evidence type="ECO:0000256" key="1">
    <source>
        <dbReference type="SAM" id="MobiDB-lite"/>
    </source>
</evidence>
<dbReference type="Proteomes" id="UP000507470">
    <property type="component" value="Unassembled WGS sequence"/>
</dbReference>
<accession>A0A6J8A1A2</accession>
<dbReference type="EMBL" id="CACVKT020000492">
    <property type="protein sequence ID" value="CAC5359485.1"/>
    <property type="molecule type" value="Genomic_DNA"/>
</dbReference>
<proteinExistence type="predicted"/>
<dbReference type="AlphaFoldDB" id="A0A6J8A1A2"/>
<organism evidence="2 3">
    <name type="scientific">Mytilus coruscus</name>
    <name type="common">Sea mussel</name>
    <dbReference type="NCBI Taxonomy" id="42192"/>
    <lineage>
        <taxon>Eukaryota</taxon>
        <taxon>Metazoa</taxon>
        <taxon>Spiralia</taxon>
        <taxon>Lophotrochozoa</taxon>
        <taxon>Mollusca</taxon>
        <taxon>Bivalvia</taxon>
        <taxon>Autobranchia</taxon>
        <taxon>Pteriomorphia</taxon>
        <taxon>Mytilida</taxon>
        <taxon>Mytiloidea</taxon>
        <taxon>Mytilidae</taxon>
        <taxon>Mytilinae</taxon>
        <taxon>Mytilus</taxon>
    </lineage>
</organism>
<evidence type="ECO:0000313" key="2">
    <source>
        <dbReference type="EMBL" id="CAC5359485.1"/>
    </source>
</evidence>
<evidence type="ECO:0000313" key="3">
    <source>
        <dbReference type="Proteomes" id="UP000507470"/>
    </source>
</evidence>
<gene>
    <name evidence="2" type="ORF">MCOR_2315</name>
</gene>
<feature type="region of interest" description="Disordered" evidence="1">
    <location>
        <begin position="22"/>
        <end position="71"/>
    </location>
</feature>
<feature type="compositionally biased region" description="Polar residues" evidence="1">
    <location>
        <begin position="22"/>
        <end position="35"/>
    </location>
</feature>
<protein>
    <submittedName>
        <fullName evidence="2">Uncharacterized protein</fullName>
    </submittedName>
</protein>
<feature type="compositionally biased region" description="Basic and acidic residues" evidence="1">
    <location>
        <begin position="36"/>
        <end position="53"/>
    </location>
</feature>
<sequence length="185" mass="21307">MQQNNDYVVEVKKEVAGDSVTLNVSYRNGSSSPCDNNKRGHEREKKNESHDEIISVDGSINMDDDSETASPQKILRLSENNQSLDDDEIEKRLQEFVSRMTSSDQSYMMEKRMCSKCNKLLEINEYLKHMKNEHCLFACPLCDWFRPQLGHLLDHMHSQHKVVISSKKICGIKVGTTTVICHQWS</sequence>